<comment type="function">
    <text evidence="7">Pyrophosphatase that catalyzes the hydrolysis of nucleoside triphosphates to their monophosphate derivatives, with a high preference for the non-canonical purine nucleotides XTP (xanthosine triphosphate), dITP (deoxyinosine triphosphate) and ITP. Seems to function as a house-cleaning enzyme that removes non-canonical purine nucleotides from the nucleotide pool, thus preventing their incorporation into DNA/RNA and avoiding chromosomal lesions.</text>
</comment>
<dbReference type="EC" id="3.6.1.66" evidence="7"/>
<evidence type="ECO:0000256" key="7">
    <source>
        <dbReference type="HAMAP-Rule" id="MF_01405"/>
    </source>
</evidence>
<dbReference type="InterPro" id="IPR029001">
    <property type="entry name" value="ITPase-like_fam"/>
</dbReference>
<keyword evidence="10" id="KW-1185">Reference proteome</keyword>
<dbReference type="Proteomes" id="UP001151478">
    <property type="component" value="Unassembled WGS sequence"/>
</dbReference>
<feature type="active site" description="Proton acceptor" evidence="7">
    <location>
        <position position="68"/>
    </location>
</feature>
<comment type="similarity">
    <text evidence="1 7 8">Belongs to the HAM1 NTPase family.</text>
</comment>
<comment type="catalytic activity">
    <reaction evidence="7">
        <text>ITP + H2O = IMP + diphosphate + H(+)</text>
        <dbReference type="Rhea" id="RHEA:29399"/>
        <dbReference type="ChEBI" id="CHEBI:15377"/>
        <dbReference type="ChEBI" id="CHEBI:15378"/>
        <dbReference type="ChEBI" id="CHEBI:33019"/>
        <dbReference type="ChEBI" id="CHEBI:58053"/>
        <dbReference type="ChEBI" id="CHEBI:61402"/>
        <dbReference type="EC" id="3.6.1.66"/>
    </reaction>
</comment>
<comment type="caution">
    <text evidence="9">The sequence shown here is derived from an EMBL/GenBank/DDBJ whole genome shotgun (WGS) entry which is preliminary data.</text>
</comment>
<dbReference type="NCBIfam" id="NF011398">
    <property type="entry name" value="PRK14823.1"/>
    <property type="match status" value="1"/>
</dbReference>
<feature type="binding site" evidence="7">
    <location>
        <position position="69"/>
    </location>
    <ligand>
        <name>substrate</name>
    </ligand>
</feature>
<dbReference type="NCBIfam" id="TIGR00042">
    <property type="entry name" value="RdgB/HAM1 family non-canonical purine NTP pyrophosphatase"/>
    <property type="match status" value="1"/>
</dbReference>
<dbReference type="PANTHER" id="PTHR11067">
    <property type="entry name" value="INOSINE TRIPHOSPHATE PYROPHOSPHATASE/HAM1 PROTEIN"/>
    <property type="match status" value="1"/>
</dbReference>
<evidence type="ECO:0000256" key="6">
    <source>
        <dbReference type="ARBA" id="ARBA00023080"/>
    </source>
</evidence>
<feature type="binding site" evidence="7">
    <location>
        <begin position="7"/>
        <end position="12"/>
    </location>
    <ligand>
        <name>substrate</name>
    </ligand>
</feature>
<organism evidence="9 10">
    <name type="scientific">Polaribacter ponticola</name>
    <dbReference type="NCBI Taxonomy" id="2978475"/>
    <lineage>
        <taxon>Bacteria</taxon>
        <taxon>Pseudomonadati</taxon>
        <taxon>Bacteroidota</taxon>
        <taxon>Flavobacteriia</taxon>
        <taxon>Flavobacteriales</taxon>
        <taxon>Flavobacteriaceae</taxon>
    </lineage>
</organism>
<dbReference type="HAMAP" id="MF_01405">
    <property type="entry name" value="Non_canon_purine_NTPase"/>
    <property type="match status" value="1"/>
</dbReference>
<dbReference type="Pfam" id="PF01725">
    <property type="entry name" value="Ham1p_like"/>
    <property type="match status" value="1"/>
</dbReference>
<proteinExistence type="inferred from homology"/>
<sequence length="191" mass="21421">MKLVFATNNLNKLAEVQKMLPESIQLLSLKDINCFEEVDETETTLEGNAQLKADYITNKFGYNCFADDTGLEVDSLEGKPGVYSARFAGEPSNSENNMQKLILDLENKTNRIAQFRTAICLNIDDNQYLFEGICKGEILTKKQGVKGFGYDPIFKPEGYTTSFAEMSSEEKNTISHRGIAVQKLVAFLSKY</sequence>
<dbReference type="CDD" id="cd00515">
    <property type="entry name" value="HAM1"/>
    <property type="match status" value="1"/>
</dbReference>
<dbReference type="RefSeq" id="WP_265724413.1">
    <property type="nucleotide sequence ID" value="NZ_JAOSLC020000004.1"/>
</dbReference>
<feature type="binding site" evidence="7">
    <location>
        <position position="68"/>
    </location>
    <ligand>
        <name>Mg(2+)</name>
        <dbReference type="ChEBI" id="CHEBI:18420"/>
    </ligand>
</feature>
<comment type="subunit">
    <text evidence="7">Homodimer.</text>
</comment>
<feature type="binding site" evidence="7">
    <location>
        <position position="171"/>
    </location>
    <ligand>
        <name>substrate</name>
    </ligand>
</feature>
<name>A0ABT5SCT7_9FLAO</name>
<keyword evidence="6 7" id="KW-0546">Nucleotide metabolism</keyword>
<gene>
    <name evidence="9" type="ORF">N5A56_016600</name>
</gene>
<dbReference type="EMBL" id="JAOSLC020000004">
    <property type="protein sequence ID" value="MDD7915939.1"/>
    <property type="molecule type" value="Genomic_DNA"/>
</dbReference>
<dbReference type="InterPro" id="IPR020922">
    <property type="entry name" value="dITP/XTP_pyrophosphatase"/>
</dbReference>
<dbReference type="SUPFAM" id="SSF52972">
    <property type="entry name" value="ITPase-like"/>
    <property type="match status" value="1"/>
</dbReference>
<keyword evidence="3 7" id="KW-0547">Nucleotide-binding</keyword>
<evidence type="ECO:0000256" key="8">
    <source>
        <dbReference type="RuleBase" id="RU003781"/>
    </source>
</evidence>
<evidence type="ECO:0000313" key="9">
    <source>
        <dbReference type="EMBL" id="MDD7915939.1"/>
    </source>
</evidence>
<feature type="binding site" evidence="7">
    <location>
        <begin position="148"/>
        <end position="151"/>
    </location>
    <ligand>
        <name>substrate</name>
    </ligand>
</feature>
<feature type="binding site" evidence="7">
    <location>
        <position position="39"/>
    </location>
    <ligand>
        <name>Mg(2+)</name>
        <dbReference type="ChEBI" id="CHEBI:18420"/>
    </ligand>
</feature>
<feature type="binding site" evidence="7">
    <location>
        <begin position="176"/>
        <end position="177"/>
    </location>
    <ligand>
        <name>substrate</name>
    </ligand>
</feature>
<evidence type="ECO:0000256" key="3">
    <source>
        <dbReference type="ARBA" id="ARBA00022741"/>
    </source>
</evidence>
<evidence type="ECO:0000256" key="1">
    <source>
        <dbReference type="ARBA" id="ARBA00008023"/>
    </source>
</evidence>
<dbReference type="PANTHER" id="PTHR11067:SF9">
    <property type="entry name" value="INOSINE TRIPHOSPHATE PYROPHOSPHATASE"/>
    <property type="match status" value="1"/>
</dbReference>
<reference evidence="9" key="1">
    <citation type="submission" date="2023-02" db="EMBL/GenBank/DDBJ databases">
        <title>Polaribacter ponticola sp. nov., isolated from seawater.</title>
        <authorList>
            <person name="Baek J.H."/>
            <person name="Kim J.M."/>
            <person name="Choi D.G."/>
            <person name="Jeon C.O."/>
        </authorList>
    </citation>
    <scope>NUCLEOTIDE SEQUENCE</scope>
    <source>
        <strain evidence="9">MSW5</strain>
    </source>
</reference>
<keyword evidence="5 7" id="KW-0460">Magnesium</keyword>
<protein>
    <recommendedName>
        <fullName evidence="7">dITP/XTP pyrophosphatase</fullName>
        <ecNumber evidence="7">3.6.1.66</ecNumber>
    </recommendedName>
    <alternativeName>
        <fullName evidence="7">Non-canonical purine NTP pyrophosphatase</fullName>
    </alternativeName>
    <alternativeName>
        <fullName evidence="7">Non-standard purine NTP pyrophosphatase</fullName>
    </alternativeName>
    <alternativeName>
        <fullName evidence="7">Nucleoside-triphosphate diphosphatase</fullName>
    </alternativeName>
    <alternativeName>
        <fullName evidence="7">Nucleoside-triphosphate pyrophosphatase</fullName>
        <shortName evidence="7">NTPase</shortName>
    </alternativeName>
</protein>
<keyword evidence="2 7" id="KW-0479">Metal-binding</keyword>
<dbReference type="InterPro" id="IPR002637">
    <property type="entry name" value="RdgB/HAM1"/>
</dbReference>
<evidence type="ECO:0000256" key="5">
    <source>
        <dbReference type="ARBA" id="ARBA00022842"/>
    </source>
</evidence>
<evidence type="ECO:0000256" key="2">
    <source>
        <dbReference type="ARBA" id="ARBA00022723"/>
    </source>
</evidence>
<comment type="cofactor">
    <cofactor evidence="7">
        <name>Mg(2+)</name>
        <dbReference type="ChEBI" id="CHEBI:18420"/>
    </cofactor>
    <text evidence="7">Binds 1 Mg(2+) ion per subunit.</text>
</comment>
<evidence type="ECO:0000256" key="4">
    <source>
        <dbReference type="ARBA" id="ARBA00022801"/>
    </source>
</evidence>
<accession>A0ABT5SCT7</accession>
<keyword evidence="4 7" id="KW-0378">Hydrolase</keyword>
<comment type="catalytic activity">
    <reaction evidence="7">
        <text>dITP + H2O = dIMP + diphosphate + H(+)</text>
        <dbReference type="Rhea" id="RHEA:28342"/>
        <dbReference type="ChEBI" id="CHEBI:15377"/>
        <dbReference type="ChEBI" id="CHEBI:15378"/>
        <dbReference type="ChEBI" id="CHEBI:33019"/>
        <dbReference type="ChEBI" id="CHEBI:61194"/>
        <dbReference type="ChEBI" id="CHEBI:61382"/>
        <dbReference type="EC" id="3.6.1.66"/>
    </reaction>
</comment>
<dbReference type="Gene3D" id="3.90.950.10">
    <property type="match status" value="1"/>
</dbReference>
<comment type="catalytic activity">
    <reaction evidence="7">
        <text>XTP + H2O = XMP + diphosphate + H(+)</text>
        <dbReference type="Rhea" id="RHEA:28610"/>
        <dbReference type="ChEBI" id="CHEBI:15377"/>
        <dbReference type="ChEBI" id="CHEBI:15378"/>
        <dbReference type="ChEBI" id="CHEBI:33019"/>
        <dbReference type="ChEBI" id="CHEBI:57464"/>
        <dbReference type="ChEBI" id="CHEBI:61314"/>
        <dbReference type="EC" id="3.6.1.66"/>
    </reaction>
</comment>
<evidence type="ECO:0000313" key="10">
    <source>
        <dbReference type="Proteomes" id="UP001151478"/>
    </source>
</evidence>